<dbReference type="Gene3D" id="3.30.70.100">
    <property type="match status" value="1"/>
</dbReference>
<sequence>MTAYAVAHMRQVSPGPRIVEYLQKIDATLEPFGGRFIVHGGDVEVVENSWPGHLIVIEFPDRDHVRGWYHSPAYQEILALRTGNSQSDVVFADGVSHPHKATDVLG</sequence>
<dbReference type="RefSeq" id="WP_354463977.1">
    <property type="nucleotide sequence ID" value="NZ_JBEWSZ010000005.1"/>
</dbReference>
<evidence type="ECO:0000259" key="1">
    <source>
        <dbReference type="Pfam" id="PF07045"/>
    </source>
</evidence>
<dbReference type="InterPro" id="IPR011008">
    <property type="entry name" value="Dimeric_a/b-barrel"/>
</dbReference>
<feature type="domain" description="DUF1330" evidence="1">
    <location>
        <begin position="2"/>
        <end position="95"/>
    </location>
</feature>
<protein>
    <submittedName>
        <fullName evidence="2">DUF1330 domain-containing protein</fullName>
    </submittedName>
</protein>
<gene>
    <name evidence="2" type="ORF">ABVQ20_33020</name>
</gene>
<dbReference type="Pfam" id="PF07045">
    <property type="entry name" value="DUF1330"/>
    <property type="match status" value="1"/>
</dbReference>
<accession>A0ABV2DP45</accession>
<dbReference type="PANTHER" id="PTHR41521">
    <property type="match status" value="1"/>
</dbReference>
<proteinExistence type="predicted"/>
<reference evidence="2 3" key="1">
    <citation type="submission" date="2024-06" db="EMBL/GenBank/DDBJ databases">
        <authorList>
            <person name="Kim D.-U."/>
        </authorList>
    </citation>
    <scope>NUCLEOTIDE SEQUENCE [LARGE SCALE GENOMIC DNA]</scope>
    <source>
        <strain evidence="2 3">KACC15460</strain>
    </source>
</reference>
<name>A0ABV2DP45_9HYPH</name>
<organism evidence="2 3">
    <name type="scientific">Mesorhizobium shangrilense</name>
    <dbReference type="NCBI Taxonomy" id="460060"/>
    <lineage>
        <taxon>Bacteria</taxon>
        <taxon>Pseudomonadati</taxon>
        <taxon>Pseudomonadota</taxon>
        <taxon>Alphaproteobacteria</taxon>
        <taxon>Hyphomicrobiales</taxon>
        <taxon>Phyllobacteriaceae</taxon>
        <taxon>Mesorhizobium</taxon>
    </lineage>
</organism>
<evidence type="ECO:0000313" key="2">
    <source>
        <dbReference type="EMBL" id="MET2831781.1"/>
    </source>
</evidence>
<keyword evidence="3" id="KW-1185">Reference proteome</keyword>
<comment type="caution">
    <text evidence="2">The sequence shown here is derived from an EMBL/GenBank/DDBJ whole genome shotgun (WGS) entry which is preliminary data.</text>
</comment>
<dbReference type="SUPFAM" id="SSF54909">
    <property type="entry name" value="Dimeric alpha+beta barrel"/>
    <property type="match status" value="1"/>
</dbReference>
<evidence type="ECO:0000313" key="3">
    <source>
        <dbReference type="Proteomes" id="UP001548832"/>
    </source>
</evidence>
<dbReference type="InterPro" id="IPR010753">
    <property type="entry name" value="DUF1330"/>
</dbReference>
<dbReference type="Proteomes" id="UP001548832">
    <property type="component" value="Unassembled WGS sequence"/>
</dbReference>
<dbReference type="EMBL" id="JBEWSZ010000005">
    <property type="protein sequence ID" value="MET2831781.1"/>
    <property type="molecule type" value="Genomic_DNA"/>
</dbReference>
<dbReference type="PANTHER" id="PTHR41521:SF4">
    <property type="entry name" value="BLR0684 PROTEIN"/>
    <property type="match status" value="1"/>
</dbReference>